<comment type="catalytic activity">
    <reaction evidence="14 15">
        <text>coproporphyrinogen III + 2 S-adenosyl-L-methionine = protoporphyrinogen IX + 2 5'-deoxyadenosine + 2 L-methionine + 2 CO2</text>
        <dbReference type="Rhea" id="RHEA:15425"/>
        <dbReference type="ChEBI" id="CHEBI:16526"/>
        <dbReference type="ChEBI" id="CHEBI:17319"/>
        <dbReference type="ChEBI" id="CHEBI:57307"/>
        <dbReference type="ChEBI" id="CHEBI:57309"/>
        <dbReference type="ChEBI" id="CHEBI:57844"/>
        <dbReference type="ChEBI" id="CHEBI:59789"/>
        <dbReference type="EC" id="1.3.98.3"/>
    </reaction>
</comment>
<evidence type="ECO:0000256" key="11">
    <source>
        <dbReference type="ARBA" id="ARBA00023014"/>
    </source>
</evidence>
<evidence type="ECO:0000256" key="10">
    <source>
        <dbReference type="ARBA" id="ARBA00023004"/>
    </source>
</evidence>
<reference evidence="19 20" key="1">
    <citation type="submission" date="2018-06" db="EMBL/GenBank/DDBJ databases">
        <authorList>
            <consortium name="Pathogen Informatics"/>
            <person name="Doyle S."/>
        </authorList>
    </citation>
    <scope>NUCLEOTIDE SEQUENCE [LARGE SCALE GENOMIC DNA]</scope>
    <source>
        <strain evidence="19 20">NCTC13148</strain>
    </source>
</reference>
<dbReference type="SFLD" id="SFLDG01082">
    <property type="entry name" value="B12-binding_domain_containing"/>
    <property type="match status" value="1"/>
</dbReference>
<dbReference type="InterPro" id="IPR013785">
    <property type="entry name" value="Aldolase_TIM"/>
</dbReference>
<dbReference type="Gene3D" id="1.10.10.920">
    <property type="match status" value="1"/>
</dbReference>
<keyword evidence="10 15" id="KW-0408">Iron</keyword>
<comment type="pathway">
    <text evidence="2 15">Porphyrin-containing compound metabolism; protoporphyrin-IX biosynthesis; protoporphyrinogen-IX from coproporphyrinogen-III (AdoMet route): step 1/1.</text>
</comment>
<dbReference type="Pfam" id="PF06969">
    <property type="entry name" value="HemN_C"/>
    <property type="match status" value="1"/>
</dbReference>
<dbReference type="UniPathway" id="UPA00251">
    <property type="reaction ID" value="UER00323"/>
</dbReference>
<dbReference type="SFLD" id="SFLDS00029">
    <property type="entry name" value="Radical_SAM"/>
    <property type="match status" value="1"/>
</dbReference>
<evidence type="ECO:0000256" key="14">
    <source>
        <dbReference type="ARBA" id="ARBA00048321"/>
    </source>
</evidence>
<keyword evidence="12 15" id="KW-0627">Porphyrin biosynthesis</keyword>
<keyword evidence="6 15" id="KW-0963">Cytoplasm</keyword>
<evidence type="ECO:0000256" key="3">
    <source>
        <dbReference type="ARBA" id="ARBA00005493"/>
    </source>
</evidence>
<feature type="binding site" evidence="16">
    <location>
        <position position="243"/>
    </location>
    <ligand>
        <name>S-adenosyl-L-methionine</name>
        <dbReference type="ChEBI" id="CHEBI:59789"/>
        <label>2</label>
    </ligand>
</feature>
<comment type="similarity">
    <text evidence="3 15">Belongs to the anaerobic coproporphyrinogen-III oxidase family.</text>
</comment>
<dbReference type="CDD" id="cd01335">
    <property type="entry name" value="Radical_SAM"/>
    <property type="match status" value="1"/>
</dbReference>
<dbReference type="EC" id="1.3.98.3" evidence="15"/>
<feature type="binding site" evidence="17">
    <location>
        <position position="62"/>
    </location>
    <ligand>
        <name>[4Fe-4S] cluster</name>
        <dbReference type="ChEBI" id="CHEBI:49883"/>
        <note>4Fe-4S-S-AdoMet</note>
    </ligand>
</feature>
<feature type="binding site" evidence="16">
    <location>
        <position position="112"/>
    </location>
    <ligand>
        <name>S-adenosyl-L-methionine</name>
        <dbReference type="ChEBI" id="CHEBI:59789"/>
        <label>1</label>
    </ligand>
</feature>
<dbReference type="InterPro" id="IPR034505">
    <property type="entry name" value="Coproporphyrinogen-III_oxidase"/>
</dbReference>
<dbReference type="Pfam" id="PF04055">
    <property type="entry name" value="Radical_SAM"/>
    <property type="match status" value="1"/>
</dbReference>
<evidence type="ECO:0000256" key="9">
    <source>
        <dbReference type="ARBA" id="ARBA00023002"/>
    </source>
</evidence>
<comment type="function">
    <text evidence="13">Involved in the heme biosynthesis. Catalyzes the anaerobic oxidative decarboxylation of propionate groups of rings A and B of coproporphyrinogen III to yield the vinyl groups in protoporphyrinogen IX.</text>
</comment>
<dbReference type="FunFam" id="1.10.10.920:FF:000001">
    <property type="entry name" value="Coproporphyrinogen-III oxidase"/>
    <property type="match status" value="1"/>
</dbReference>
<feature type="binding site" evidence="16">
    <location>
        <position position="209"/>
    </location>
    <ligand>
        <name>S-adenosyl-L-methionine</name>
        <dbReference type="ChEBI" id="CHEBI:59789"/>
        <label>2</label>
    </ligand>
</feature>
<dbReference type="PIRSF" id="PIRSF000167">
    <property type="entry name" value="HemN"/>
    <property type="match status" value="1"/>
</dbReference>
<dbReference type="GO" id="GO:0051539">
    <property type="term" value="F:4 iron, 4 sulfur cluster binding"/>
    <property type="evidence" value="ECO:0007669"/>
    <property type="project" value="UniProtKB-KW"/>
</dbReference>
<protein>
    <recommendedName>
        <fullName evidence="15">Coproporphyrinogen-III oxidase</fullName>
        <ecNumber evidence="15">1.3.98.3</ecNumber>
    </recommendedName>
</protein>
<dbReference type="GO" id="GO:0051989">
    <property type="term" value="F:coproporphyrinogen dehydrogenase activity"/>
    <property type="evidence" value="ECO:0007669"/>
    <property type="project" value="UniProtKB-EC"/>
</dbReference>
<dbReference type="GO" id="GO:0006782">
    <property type="term" value="P:protoporphyrinogen IX biosynthetic process"/>
    <property type="evidence" value="ECO:0007669"/>
    <property type="project" value="UniProtKB-UniPathway"/>
</dbReference>
<keyword evidence="8 15" id="KW-0479">Metal-binding</keyword>
<proteinExistence type="inferred from homology"/>
<dbReference type="GO" id="GO:0004109">
    <property type="term" value="F:coproporphyrinogen oxidase activity"/>
    <property type="evidence" value="ECO:0007669"/>
    <property type="project" value="InterPro"/>
</dbReference>
<dbReference type="Gene3D" id="3.20.20.70">
    <property type="entry name" value="Aldolase class I"/>
    <property type="match status" value="1"/>
</dbReference>
<dbReference type="InterPro" id="IPR010723">
    <property type="entry name" value="HemN_C"/>
</dbReference>
<evidence type="ECO:0000256" key="7">
    <source>
        <dbReference type="ARBA" id="ARBA00022691"/>
    </source>
</evidence>
<evidence type="ECO:0000256" key="4">
    <source>
        <dbReference type="ARBA" id="ARBA00011245"/>
    </source>
</evidence>
<dbReference type="Proteomes" id="UP000254255">
    <property type="component" value="Unassembled WGS sequence"/>
</dbReference>
<dbReference type="InterPro" id="IPR004558">
    <property type="entry name" value="Coprogen_oxidase_HemN"/>
</dbReference>
<keyword evidence="11 15" id="KW-0411">Iron-sulfur</keyword>
<feature type="binding site" evidence="16">
    <location>
        <position position="329"/>
    </location>
    <ligand>
        <name>S-adenosyl-L-methionine</name>
        <dbReference type="ChEBI" id="CHEBI:59789"/>
        <label>1</label>
    </ligand>
</feature>
<name>A0A377CCJ5_ECOLX</name>
<dbReference type="EMBL" id="UGET01000004">
    <property type="protein sequence ID" value="STL89122.1"/>
    <property type="molecule type" value="Genomic_DNA"/>
</dbReference>
<feature type="domain" description="Radical SAM core" evidence="18">
    <location>
        <begin position="47"/>
        <end position="280"/>
    </location>
</feature>
<gene>
    <name evidence="19" type="primary">hemN_2</name>
    <name evidence="19" type="ORF">NCTC13148_04236</name>
</gene>
<evidence type="ECO:0000313" key="19">
    <source>
        <dbReference type="EMBL" id="STL89122.1"/>
    </source>
</evidence>
<feature type="binding site" evidence="16">
    <location>
        <position position="172"/>
    </location>
    <ligand>
        <name>S-adenosyl-L-methionine</name>
        <dbReference type="ChEBI" id="CHEBI:59789"/>
        <label>2</label>
    </ligand>
</feature>
<evidence type="ECO:0000256" key="15">
    <source>
        <dbReference type="PIRNR" id="PIRNR000167"/>
    </source>
</evidence>
<feature type="binding site" evidence="16">
    <location>
        <position position="184"/>
    </location>
    <ligand>
        <name>S-adenosyl-L-methionine</name>
        <dbReference type="ChEBI" id="CHEBI:59789"/>
        <label>2</label>
    </ligand>
</feature>
<dbReference type="SUPFAM" id="SSF102114">
    <property type="entry name" value="Radical SAM enzymes"/>
    <property type="match status" value="1"/>
</dbReference>
<evidence type="ECO:0000256" key="12">
    <source>
        <dbReference type="ARBA" id="ARBA00023244"/>
    </source>
</evidence>
<dbReference type="FunFam" id="3.20.20.70:FF:000077">
    <property type="entry name" value="Coproporphyrinogen-III oxidase"/>
    <property type="match status" value="1"/>
</dbReference>
<dbReference type="InterPro" id="IPR058240">
    <property type="entry name" value="rSAM_sf"/>
</dbReference>
<keyword evidence="9 15" id="KW-0560">Oxidoreductase</keyword>
<evidence type="ECO:0000256" key="1">
    <source>
        <dbReference type="ARBA" id="ARBA00004496"/>
    </source>
</evidence>
<dbReference type="InterPro" id="IPR006638">
    <property type="entry name" value="Elp3/MiaA/NifB-like_rSAM"/>
</dbReference>
<evidence type="ECO:0000256" key="6">
    <source>
        <dbReference type="ARBA" id="ARBA00022490"/>
    </source>
</evidence>
<feature type="binding site" evidence="16">
    <location>
        <position position="145"/>
    </location>
    <ligand>
        <name>S-adenosyl-L-methionine</name>
        <dbReference type="ChEBI" id="CHEBI:59789"/>
        <label>1</label>
    </ligand>
</feature>
<evidence type="ECO:0000256" key="13">
    <source>
        <dbReference type="ARBA" id="ARBA00024295"/>
    </source>
</evidence>
<keyword evidence="7 15" id="KW-0949">S-adenosyl-L-methionine</keyword>
<organism evidence="19 20">
    <name type="scientific">Escherichia coli</name>
    <dbReference type="NCBI Taxonomy" id="562"/>
    <lineage>
        <taxon>Bacteria</taxon>
        <taxon>Pseudomonadati</taxon>
        <taxon>Pseudomonadota</taxon>
        <taxon>Gammaproteobacteria</taxon>
        <taxon>Enterobacterales</taxon>
        <taxon>Enterobacteriaceae</taxon>
        <taxon>Escherichia</taxon>
    </lineage>
</organism>
<feature type="binding site" evidence="17">
    <location>
        <position position="66"/>
    </location>
    <ligand>
        <name>[4Fe-4S] cluster</name>
        <dbReference type="ChEBI" id="CHEBI:49883"/>
        <note>4Fe-4S-S-AdoMet</note>
    </ligand>
</feature>
<dbReference type="PANTHER" id="PTHR13932">
    <property type="entry name" value="COPROPORPHYRINIGEN III OXIDASE"/>
    <property type="match status" value="1"/>
</dbReference>
<dbReference type="SFLD" id="SFLDG01065">
    <property type="entry name" value="anaerobic_coproporphyrinogen-I"/>
    <property type="match status" value="1"/>
</dbReference>
<comment type="subcellular location">
    <subcellularLocation>
        <location evidence="1 15">Cytoplasm</location>
    </subcellularLocation>
</comment>
<feature type="binding site" evidence="16">
    <location>
        <position position="56"/>
    </location>
    <ligand>
        <name>S-adenosyl-L-methionine</name>
        <dbReference type="ChEBI" id="CHEBI:59789"/>
        <label>1</label>
    </ligand>
</feature>
<dbReference type="PROSITE" id="PS51918">
    <property type="entry name" value="RADICAL_SAM"/>
    <property type="match status" value="1"/>
</dbReference>
<keyword evidence="5 15" id="KW-0004">4Fe-4S</keyword>
<evidence type="ECO:0000259" key="18">
    <source>
        <dbReference type="PROSITE" id="PS51918"/>
    </source>
</evidence>
<dbReference type="AlphaFoldDB" id="A0A377CCJ5"/>
<dbReference type="GO" id="GO:0005737">
    <property type="term" value="C:cytoplasm"/>
    <property type="evidence" value="ECO:0007669"/>
    <property type="project" value="UniProtKB-SubCell"/>
</dbReference>
<dbReference type="SMART" id="SM00729">
    <property type="entry name" value="Elp3"/>
    <property type="match status" value="1"/>
</dbReference>
<evidence type="ECO:0000256" key="16">
    <source>
        <dbReference type="PIRSR" id="PIRSR000167-1"/>
    </source>
</evidence>
<evidence type="ECO:0000256" key="2">
    <source>
        <dbReference type="ARBA" id="ARBA00004785"/>
    </source>
</evidence>
<dbReference type="InterPro" id="IPR007197">
    <property type="entry name" value="rSAM"/>
</dbReference>
<sequence>MSVQQIDWDLALIQKYNYSGPRYTSYPTALEFSEDFGEQAFLQAVARYPERPLSLYVHIPFCHKLCYFCGCNKIVTRQQHKADQYLDALEQEIVHRAPLFAGRHVSQLHWGGGTPTYLNKAQISRLMKLLRENFQFNADAEISIEVDPREIELDVLDHLRAEGFNRLSMGVQDFNKEVQRLVNREQDEEFIFALLNHAREIGFTSTNIDLIYGLPKQTPESFAFTLKRVAELNPDRLSVFNYAHLPTIFAAQRKIKDADLPSPQQKLDILQETIAFLTQSGYQFIGMDHFARPDDELAVAQREGVLHRNFQGYTTQGDTDLLGMGVSAISMIGDCYAQNQKELKQYYQQVDEQGNALWRGIALTRDDCIRRDVIKSLICNFRLDYAPIEKQWDLHFADYFAEDLKLLAPLAKDGLVDVDEKGIQVTAKGRLLIRNICMCFDTYLPPESADAAVLTGDLNSEWRFVYKVENESAINVLRTRLPDALRLSGLQNLLKILLL</sequence>
<comment type="cofactor">
    <cofactor evidence="15 17">
        <name>[4Fe-4S] cluster</name>
        <dbReference type="ChEBI" id="CHEBI:49883"/>
    </cofactor>
    <text evidence="15 17">Binds 1 [4Fe-4S] cluster. The cluster is coordinated with 3 cysteines and an exchangeable S-adenosyl-L-methionine.</text>
</comment>
<feature type="binding site" evidence="16">
    <location>
        <begin position="113"/>
        <end position="114"/>
    </location>
    <ligand>
        <name>S-adenosyl-L-methionine</name>
        <dbReference type="ChEBI" id="CHEBI:59789"/>
        <label>2</label>
    </ligand>
</feature>
<evidence type="ECO:0000256" key="17">
    <source>
        <dbReference type="PIRSR" id="PIRSR000167-2"/>
    </source>
</evidence>
<evidence type="ECO:0000256" key="5">
    <source>
        <dbReference type="ARBA" id="ARBA00022485"/>
    </source>
</evidence>
<dbReference type="NCBIfam" id="TIGR00538">
    <property type="entry name" value="hemN"/>
    <property type="match status" value="1"/>
</dbReference>
<feature type="binding site" evidence="16">
    <location>
        <begin position="68"/>
        <end position="70"/>
    </location>
    <ligand>
        <name>S-adenosyl-L-methionine</name>
        <dbReference type="ChEBI" id="CHEBI:59789"/>
        <label>2</label>
    </ligand>
</feature>
<dbReference type="FunFam" id="3.80.30.20:FF:000012">
    <property type="entry name" value="Coproporphyrinogen-III oxidase"/>
    <property type="match status" value="1"/>
</dbReference>
<dbReference type="SFLD" id="SFLDF00277">
    <property type="entry name" value="oxygen-independent_coproporphy"/>
    <property type="match status" value="1"/>
</dbReference>
<dbReference type="GO" id="GO:0046872">
    <property type="term" value="F:metal ion binding"/>
    <property type="evidence" value="ECO:0007669"/>
    <property type="project" value="UniProtKB-KW"/>
</dbReference>
<feature type="binding site" evidence="17">
    <location>
        <position position="69"/>
    </location>
    <ligand>
        <name>[4Fe-4S] cluster</name>
        <dbReference type="ChEBI" id="CHEBI:49883"/>
        <note>4Fe-4S-S-AdoMet</note>
    </ligand>
</feature>
<evidence type="ECO:0000256" key="8">
    <source>
        <dbReference type="ARBA" id="ARBA00022723"/>
    </source>
</evidence>
<dbReference type="PANTHER" id="PTHR13932:SF6">
    <property type="entry name" value="OXYGEN-INDEPENDENT COPROPORPHYRINOGEN III OXIDASE"/>
    <property type="match status" value="1"/>
</dbReference>
<comment type="subunit">
    <text evidence="4">Monomer.</text>
</comment>
<accession>A0A377CCJ5</accession>
<evidence type="ECO:0000313" key="20">
    <source>
        <dbReference type="Proteomes" id="UP000254255"/>
    </source>
</evidence>